<keyword evidence="1" id="KW-0175">Coiled coil</keyword>
<reference evidence="2" key="1">
    <citation type="journal article" date="2015" name="Nature">
        <title>Complex archaea that bridge the gap between prokaryotes and eukaryotes.</title>
        <authorList>
            <person name="Spang A."/>
            <person name="Saw J.H."/>
            <person name="Jorgensen S.L."/>
            <person name="Zaremba-Niedzwiedzka K."/>
            <person name="Martijn J."/>
            <person name="Lind A.E."/>
            <person name="van Eijk R."/>
            <person name="Schleper C."/>
            <person name="Guy L."/>
            <person name="Ettema T.J."/>
        </authorList>
    </citation>
    <scope>NUCLEOTIDE SEQUENCE</scope>
</reference>
<dbReference type="AlphaFoldDB" id="A0A0F9CQR0"/>
<name>A0A0F9CQR0_9ZZZZ</name>
<comment type="caution">
    <text evidence="2">The sequence shown here is derived from an EMBL/GenBank/DDBJ whole genome shotgun (WGS) entry which is preliminary data.</text>
</comment>
<feature type="coiled-coil region" evidence="1">
    <location>
        <begin position="4"/>
        <end position="102"/>
    </location>
</feature>
<proteinExistence type="predicted"/>
<evidence type="ECO:0000256" key="1">
    <source>
        <dbReference type="SAM" id="Coils"/>
    </source>
</evidence>
<evidence type="ECO:0000313" key="2">
    <source>
        <dbReference type="EMBL" id="KKL28732.1"/>
    </source>
</evidence>
<protein>
    <submittedName>
        <fullName evidence="2">Uncharacterized protein</fullName>
    </submittedName>
</protein>
<accession>A0A0F9CQR0</accession>
<dbReference type="EMBL" id="LAZR01034991">
    <property type="protein sequence ID" value="KKL28732.1"/>
    <property type="molecule type" value="Genomic_DNA"/>
</dbReference>
<organism evidence="2">
    <name type="scientific">marine sediment metagenome</name>
    <dbReference type="NCBI Taxonomy" id="412755"/>
    <lineage>
        <taxon>unclassified sequences</taxon>
        <taxon>metagenomes</taxon>
        <taxon>ecological metagenomes</taxon>
    </lineage>
</organism>
<gene>
    <name evidence="2" type="ORF">LCGC14_2372200</name>
</gene>
<sequence>MSKLEIDLNKIGNLQAEIKILESRKLEIERGADKIRTEVIKEKRQGEQDLAKQKEDFKNEIRLREKGFKKIEKDLTYQTVDLRKKEQEGRDLDKDIQAFNKKKRSFTDKRKAIQDLKSNYIDREHKANLLITQYKKMIGELPQDKVVKKDKEVKKEAKKTTKKKR</sequence>